<reference evidence="5" key="1">
    <citation type="journal article" date="2021" name="Proc. Natl. Acad. Sci. U.S.A.">
        <title>A Catalog of Tens of Thousands of Viruses from Human Metagenomes Reveals Hidden Associations with Chronic Diseases.</title>
        <authorList>
            <person name="Tisza M.J."/>
            <person name="Buck C.B."/>
        </authorList>
    </citation>
    <scope>NUCLEOTIDE SEQUENCE</scope>
    <source>
        <strain evidence="5">CtakU3</strain>
    </source>
</reference>
<evidence type="ECO:0000259" key="4">
    <source>
        <dbReference type="PROSITE" id="PS50943"/>
    </source>
</evidence>
<dbReference type="InterPro" id="IPR001387">
    <property type="entry name" value="Cro/C1-type_HTH"/>
</dbReference>
<keyword evidence="2" id="KW-0238">DNA-binding</keyword>
<dbReference type="PANTHER" id="PTHR40661">
    <property type="match status" value="1"/>
</dbReference>
<dbReference type="Pfam" id="PF00717">
    <property type="entry name" value="Peptidase_S24"/>
    <property type="match status" value="1"/>
</dbReference>
<evidence type="ECO:0000256" key="2">
    <source>
        <dbReference type="ARBA" id="ARBA00023125"/>
    </source>
</evidence>
<dbReference type="Gene3D" id="2.10.109.10">
    <property type="entry name" value="Umud Fragment, subunit A"/>
    <property type="match status" value="1"/>
</dbReference>
<dbReference type="CDD" id="cd06529">
    <property type="entry name" value="S24_LexA-like"/>
    <property type="match status" value="1"/>
</dbReference>
<dbReference type="SUPFAM" id="SSF51306">
    <property type="entry name" value="LexA/Signal peptidase"/>
    <property type="match status" value="1"/>
</dbReference>
<protein>
    <submittedName>
        <fullName evidence="5">Repressor protein CI</fullName>
    </submittedName>
</protein>
<dbReference type="SUPFAM" id="SSF47413">
    <property type="entry name" value="lambda repressor-like DNA-binding domains"/>
    <property type="match status" value="1"/>
</dbReference>
<dbReference type="InterPro" id="IPR039418">
    <property type="entry name" value="LexA-like"/>
</dbReference>
<keyword evidence="3" id="KW-0804">Transcription</keyword>
<dbReference type="GO" id="GO:0003677">
    <property type="term" value="F:DNA binding"/>
    <property type="evidence" value="ECO:0007669"/>
    <property type="project" value="UniProtKB-KW"/>
</dbReference>
<dbReference type="EMBL" id="BK015306">
    <property type="protein sequence ID" value="DAE00608.1"/>
    <property type="molecule type" value="Genomic_DNA"/>
</dbReference>
<proteinExistence type="predicted"/>
<accession>A0A8S5P1T6</accession>
<evidence type="ECO:0000256" key="3">
    <source>
        <dbReference type="ARBA" id="ARBA00023163"/>
    </source>
</evidence>
<dbReference type="InterPro" id="IPR015927">
    <property type="entry name" value="Peptidase_S24_S26A/B/C"/>
</dbReference>
<dbReference type="PANTHER" id="PTHR40661:SF2">
    <property type="entry name" value="HTH-TYPE TRANSCRIPTIONAL REGULATOR PRTR"/>
    <property type="match status" value="1"/>
</dbReference>
<dbReference type="PROSITE" id="PS50943">
    <property type="entry name" value="HTH_CROC1"/>
    <property type="match status" value="1"/>
</dbReference>
<dbReference type="SMART" id="SM00530">
    <property type="entry name" value="HTH_XRE"/>
    <property type="match status" value="1"/>
</dbReference>
<evidence type="ECO:0000256" key="1">
    <source>
        <dbReference type="ARBA" id="ARBA00023015"/>
    </source>
</evidence>
<evidence type="ECO:0000313" key="5">
    <source>
        <dbReference type="EMBL" id="DAE00608.1"/>
    </source>
</evidence>
<dbReference type="InterPro" id="IPR010982">
    <property type="entry name" value="Lambda_DNA-bd_dom_sf"/>
</dbReference>
<keyword evidence="1" id="KW-0805">Transcription regulation</keyword>
<dbReference type="Pfam" id="PF01381">
    <property type="entry name" value="HTH_3"/>
    <property type="match status" value="1"/>
</dbReference>
<name>A0A8S5P1T6_9CAUD</name>
<organism evidence="5">
    <name type="scientific">Myoviridae sp. ctakU3</name>
    <dbReference type="NCBI Taxonomy" id="2825135"/>
    <lineage>
        <taxon>Viruses</taxon>
        <taxon>Duplodnaviria</taxon>
        <taxon>Heunggongvirae</taxon>
        <taxon>Uroviricota</taxon>
        <taxon>Caudoviricetes</taxon>
    </lineage>
</organism>
<dbReference type="InterPro" id="IPR036286">
    <property type="entry name" value="LexA/Signal_pep-like_sf"/>
</dbReference>
<dbReference type="Gene3D" id="1.10.260.40">
    <property type="entry name" value="lambda repressor-like DNA-binding domains"/>
    <property type="match status" value="1"/>
</dbReference>
<sequence>MMTFPDRIKEAFLSAKNKNPRVTKKGLADFCGVSQSAVSSWFSGSSKSISPENSRKAAEYLMVSETWLVNGFGDIDGKNVVVVDDSDPDNDQYVGISESRIAFQGGDGFEADSLFYEEIEESSIAYYKRSFFTKKHVNPDKCKRFRVTGESMEPLLWDGDVILVDCAQTEILSGKVYAFALEGKLRVKILHQKLTGGIVVKSANPDYQDETLTDSDLDTFRLIGRVIDRSGGDFL</sequence>
<feature type="domain" description="HTH cro/C1-type" evidence="4">
    <location>
        <begin position="23"/>
        <end position="68"/>
    </location>
</feature>